<dbReference type="InParanoid" id="F4RDR6"/>
<dbReference type="SUPFAM" id="SSF140959">
    <property type="entry name" value="Indolic compounds 2,3-dioxygenase-like"/>
    <property type="match status" value="1"/>
</dbReference>
<dbReference type="Gene3D" id="1.20.58.480">
    <property type="match status" value="1"/>
</dbReference>
<keyword evidence="2 4" id="KW-0479">Metal-binding</keyword>
<protein>
    <recommendedName>
        <fullName evidence="7">Indoleamine 2,3-dioxygenase</fullName>
    </recommendedName>
</protein>
<evidence type="ECO:0000313" key="5">
    <source>
        <dbReference type="EMBL" id="EGG09446.1"/>
    </source>
</evidence>
<sequence length="411" mass="46063">LPAFTISRDRGFLPRDDPIINLPPAFSALDSLLQRMTLIQPDGQPGLLAQGTFGQAVMAELCDSNVSLEIMKAIDLAIAENDQNLLSALFRDYSFLTSAYLLEPVDLHYKQTGEYCIGRDILPAPIAVPFKKLADALGHFPYMEYASSYALQNFARINPEKPISYDNLRLIRGFQDRNKSSSESGFILVHVDMVAHSGKLISAIEKALGAVATSDRANFNMALDQMYQAYQKINASMHTMWGHSKPADYLKFRSFIFGTGPGKRLNKMFPNGVFYEGVSNEALYFRGESGANDSMIPVGDNLLEITARLPQNEFTAILRDFRTYRPKTQRDYVESVEARATAYQVKRFAEADPTSLALYVLNVDQIREFRDRHWKFTKSYILEHTTYGIATGGSPIATYLPSNLTTVLNVL</sequence>
<keyword evidence="6" id="KW-1185">Reference proteome</keyword>
<dbReference type="Pfam" id="PF01231">
    <property type="entry name" value="IDO"/>
    <property type="match status" value="1"/>
</dbReference>
<reference evidence="6" key="1">
    <citation type="journal article" date="2011" name="Proc. Natl. Acad. Sci. U.S.A.">
        <title>Obligate biotrophy features unraveled by the genomic analysis of rust fungi.</title>
        <authorList>
            <person name="Duplessis S."/>
            <person name="Cuomo C.A."/>
            <person name="Lin Y.-C."/>
            <person name="Aerts A."/>
            <person name="Tisserant E."/>
            <person name="Veneault-Fourrey C."/>
            <person name="Joly D.L."/>
            <person name="Hacquard S."/>
            <person name="Amselem J."/>
            <person name="Cantarel B.L."/>
            <person name="Chiu R."/>
            <person name="Coutinho P.M."/>
            <person name="Feau N."/>
            <person name="Field M."/>
            <person name="Frey P."/>
            <person name="Gelhaye E."/>
            <person name="Goldberg J."/>
            <person name="Grabherr M.G."/>
            <person name="Kodira C.D."/>
            <person name="Kohler A."/>
            <person name="Kuees U."/>
            <person name="Lindquist E.A."/>
            <person name="Lucas S.M."/>
            <person name="Mago R."/>
            <person name="Mauceli E."/>
            <person name="Morin E."/>
            <person name="Murat C."/>
            <person name="Pangilinan J.L."/>
            <person name="Park R."/>
            <person name="Pearson M."/>
            <person name="Quesneville H."/>
            <person name="Rouhier N."/>
            <person name="Sakthikumar S."/>
            <person name="Salamov A.A."/>
            <person name="Schmutz J."/>
            <person name="Selles B."/>
            <person name="Shapiro H."/>
            <person name="Tanguay P."/>
            <person name="Tuskan G.A."/>
            <person name="Henrissat B."/>
            <person name="Van de Peer Y."/>
            <person name="Rouze P."/>
            <person name="Ellis J.G."/>
            <person name="Dodds P.N."/>
            <person name="Schein J.E."/>
            <person name="Zhong S."/>
            <person name="Hamelin R.C."/>
            <person name="Grigoriev I.V."/>
            <person name="Szabo L.J."/>
            <person name="Martin F."/>
        </authorList>
    </citation>
    <scope>NUCLEOTIDE SEQUENCE [LARGE SCALE GENOMIC DNA]</scope>
    <source>
        <strain evidence="6">98AG31 / pathotype 3-4-7</strain>
    </source>
</reference>
<dbReference type="AlphaFoldDB" id="F4RDR6"/>
<dbReference type="OrthoDB" id="10262710at2759"/>
<name>F4RDR6_MELLP</name>
<dbReference type="PANTHER" id="PTHR28657">
    <property type="entry name" value="INDOLEAMINE 2,3-DIOXYGENASE"/>
    <property type="match status" value="1"/>
</dbReference>
<feature type="non-terminal residue" evidence="5">
    <location>
        <position position="1"/>
    </location>
</feature>
<dbReference type="KEGG" id="mlr:MELLADRAFT_25201"/>
<feature type="non-terminal residue" evidence="5">
    <location>
        <position position="411"/>
    </location>
</feature>
<dbReference type="EMBL" id="GL883097">
    <property type="protein sequence ID" value="EGG09446.1"/>
    <property type="molecule type" value="Genomic_DNA"/>
</dbReference>
<gene>
    <name evidence="5" type="ORF">MELLADRAFT_25201</name>
</gene>
<dbReference type="GO" id="GO:0016702">
    <property type="term" value="F:oxidoreductase activity, acting on single donors with incorporation of molecular oxygen, incorporation of two atoms of oxygen"/>
    <property type="evidence" value="ECO:0007669"/>
    <property type="project" value="UniProtKB-ARBA"/>
</dbReference>
<dbReference type="eggNOG" id="ENOG502QSE1">
    <property type="taxonomic scope" value="Eukaryota"/>
</dbReference>
<proteinExistence type="inferred from homology"/>
<dbReference type="RefSeq" id="XP_007407173.1">
    <property type="nucleotide sequence ID" value="XM_007407111.1"/>
</dbReference>
<dbReference type="HOGENOM" id="CLU_033932_0_0_1"/>
<evidence type="ECO:0000256" key="3">
    <source>
        <dbReference type="ARBA" id="ARBA00023004"/>
    </source>
</evidence>
<comment type="similarity">
    <text evidence="1">Belongs to the indoleamine 2,3-dioxygenase family.</text>
</comment>
<dbReference type="GO" id="GO:0020037">
    <property type="term" value="F:heme binding"/>
    <property type="evidence" value="ECO:0007669"/>
    <property type="project" value="InterPro"/>
</dbReference>
<accession>F4RDR6</accession>
<evidence type="ECO:0008006" key="7">
    <source>
        <dbReference type="Google" id="ProtNLM"/>
    </source>
</evidence>
<keyword evidence="4" id="KW-0349">Heme</keyword>
<evidence type="ECO:0000256" key="1">
    <source>
        <dbReference type="ARBA" id="ARBA00007119"/>
    </source>
</evidence>
<dbReference type="PANTHER" id="PTHR28657:SF3">
    <property type="entry name" value="INDOLEAMINE 2,3-DIOXYGENASE"/>
    <property type="match status" value="1"/>
</dbReference>
<dbReference type="STRING" id="747676.F4RDR6"/>
<evidence type="ECO:0000313" key="6">
    <source>
        <dbReference type="Proteomes" id="UP000001072"/>
    </source>
</evidence>
<evidence type="ECO:0000256" key="4">
    <source>
        <dbReference type="PIRSR" id="PIRSR600898-1"/>
    </source>
</evidence>
<dbReference type="GO" id="GO:0019441">
    <property type="term" value="P:L-tryptophan catabolic process to kynurenine"/>
    <property type="evidence" value="ECO:0007669"/>
    <property type="project" value="InterPro"/>
</dbReference>
<organism evidence="6">
    <name type="scientific">Melampsora larici-populina (strain 98AG31 / pathotype 3-4-7)</name>
    <name type="common">Poplar leaf rust fungus</name>
    <dbReference type="NCBI Taxonomy" id="747676"/>
    <lineage>
        <taxon>Eukaryota</taxon>
        <taxon>Fungi</taxon>
        <taxon>Dikarya</taxon>
        <taxon>Basidiomycota</taxon>
        <taxon>Pucciniomycotina</taxon>
        <taxon>Pucciniomycetes</taxon>
        <taxon>Pucciniales</taxon>
        <taxon>Melampsoraceae</taxon>
        <taxon>Melampsora</taxon>
    </lineage>
</organism>
<dbReference type="Proteomes" id="UP000001072">
    <property type="component" value="Unassembled WGS sequence"/>
</dbReference>
<dbReference type="GO" id="GO:0046872">
    <property type="term" value="F:metal ion binding"/>
    <property type="evidence" value="ECO:0007669"/>
    <property type="project" value="UniProtKB-KW"/>
</dbReference>
<dbReference type="VEuPathDB" id="FungiDB:MELLADRAFT_25201"/>
<dbReference type="InterPro" id="IPR000898">
    <property type="entry name" value="Indolamine_dOase"/>
</dbReference>
<evidence type="ECO:0000256" key="2">
    <source>
        <dbReference type="ARBA" id="ARBA00022723"/>
    </source>
</evidence>
<feature type="binding site" description="proximal binding residue" evidence="4">
    <location>
        <position position="373"/>
    </location>
    <ligand>
        <name>heme b</name>
        <dbReference type="ChEBI" id="CHEBI:60344"/>
    </ligand>
    <ligandPart>
        <name>Fe</name>
        <dbReference type="ChEBI" id="CHEBI:18248"/>
    </ligandPart>
</feature>
<keyword evidence="3 4" id="KW-0408">Iron</keyword>
<dbReference type="InterPro" id="IPR037217">
    <property type="entry name" value="Trp/Indoleamine_2_3_dOase-like"/>
</dbReference>
<dbReference type="GeneID" id="18926928"/>